<reference evidence="1" key="1">
    <citation type="submission" date="2023-07" db="EMBL/GenBank/DDBJ databases">
        <title>Black Yeasts Isolated from many extreme environments.</title>
        <authorList>
            <person name="Coleine C."/>
            <person name="Stajich J.E."/>
            <person name="Selbmann L."/>
        </authorList>
    </citation>
    <scope>NUCLEOTIDE SEQUENCE</scope>
    <source>
        <strain evidence="1">CCFEE 5714</strain>
    </source>
</reference>
<evidence type="ECO:0000313" key="2">
    <source>
        <dbReference type="Proteomes" id="UP001281147"/>
    </source>
</evidence>
<gene>
    <name evidence="1" type="ORF">LTR37_021415</name>
</gene>
<comment type="caution">
    <text evidence="1">The sequence shown here is derived from an EMBL/GenBank/DDBJ whole genome shotgun (WGS) entry which is preliminary data.</text>
</comment>
<organism evidence="1 2">
    <name type="scientific">Vermiconidia calcicola</name>
    <dbReference type="NCBI Taxonomy" id="1690605"/>
    <lineage>
        <taxon>Eukaryota</taxon>
        <taxon>Fungi</taxon>
        <taxon>Dikarya</taxon>
        <taxon>Ascomycota</taxon>
        <taxon>Pezizomycotina</taxon>
        <taxon>Dothideomycetes</taxon>
        <taxon>Dothideomycetidae</taxon>
        <taxon>Mycosphaerellales</taxon>
        <taxon>Extremaceae</taxon>
        <taxon>Vermiconidia</taxon>
    </lineage>
</organism>
<accession>A0ACC3MAK4</accession>
<dbReference type="Proteomes" id="UP001281147">
    <property type="component" value="Unassembled WGS sequence"/>
</dbReference>
<name>A0ACC3MAK4_9PEZI</name>
<sequence length="352" mass="40132">MDAPPEAQTFRLLDLPAELRNHIYSFIFGNDSPTKCIDIFDLYRYAPEKAITQSSRQVRSETIKLYRLAVTDFWSKNTVQIPIDCTSTRRRRDADEISQALYDLNERTDVLIKHATYSITSKTIQEHYGLLGLRETPQSAKLHIDVDDNGTEEERDCVIDLVEPSAYVQSITYLYQEAFLDAFDSVAEMHYYLVPILIFLANEAVLQRTRQEETVIDQSNQQEAQPNMSKSLNVFKQPLSLHSTSPMTGFLRNGYCEVPASDFGNHSVAGEMTDEFLEFSARQGNDLRVIPGMKGGCKWCLCASRWLEAFDARGREKDGEKIVPKIFLNATNEKALGKINLEDLKKYAVDKE</sequence>
<proteinExistence type="predicted"/>
<keyword evidence="2" id="KW-1185">Reference proteome</keyword>
<protein>
    <submittedName>
        <fullName evidence="1">Uncharacterized protein</fullName>
    </submittedName>
</protein>
<dbReference type="EMBL" id="JAUTXU010000504">
    <property type="protein sequence ID" value="KAK3679560.1"/>
    <property type="molecule type" value="Genomic_DNA"/>
</dbReference>
<evidence type="ECO:0000313" key="1">
    <source>
        <dbReference type="EMBL" id="KAK3679560.1"/>
    </source>
</evidence>